<dbReference type="Gene3D" id="3.40.50.9100">
    <property type="entry name" value="Dehydroquinase, class II"/>
    <property type="match status" value="1"/>
</dbReference>
<reference evidence="10" key="1">
    <citation type="submission" date="2016-06" db="EMBL/GenBank/DDBJ databases">
        <authorList>
            <person name="Nascimento L."/>
            <person name="Pereira R.V."/>
            <person name="Martins L.F."/>
            <person name="Quaggio R.B."/>
            <person name="Silva A.M."/>
            <person name="Setubal J.C."/>
        </authorList>
    </citation>
    <scope>NUCLEOTIDE SEQUENCE [LARGE SCALE GENOMIC DNA]</scope>
</reference>
<dbReference type="GO" id="GO:0003855">
    <property type="term" value="F:3-dehydroquinate dehydratase activity"/>
    <property type="evidence" value="ECO:0007669"/>
    <property type="project" value="UniProtKB-EC"/>
</dbReference>
<dbReference type="EC" id="4.2.1.10" evidence="5"/>
<feature type="site" description="Transition state stabilizer" evidence="8">
    <location>
        <position position="30"/>
    </location>
</feature>
<evidence type="ECO:0000256" key="4">
    <source>
        <dbReference type="ARBA" id="ARBA00011193"/>
    </source>
</evidence>
<feature type="active site" description="Proton acceptor" evidence="7">
    <location>
        <position position="35"/>
    </location>
</feature>
<comment type="catalytic activity">
    <reaction evidence="1">
        <text>3-dehydroquinate = 3-dehydroshikimate + H2O</text>
        <dbReference type="Rhea" id="RHEA:21096"/>
        <dbReference type="ChEBI" id="CHEBI:15377"/>
        <dbReference type="ChEBI" id="CHEBI:16630"/>
        <dbReference type="ChEBI" id="CHEBI:32364"/>
        <dbReference type="EC" id="4.2.1.10"/>
    </reaction>
</comment>
<feature type="active site" description="Proton donor" evidence="7">
    <location>
        <position position="113"/>
    </location>
</feature>
<comment type="subunit">
    <text evidence="4">Homododecamer.</text>
</comment>
<evidence type="ECO:0000313" key="9">
    <source>
        <dbReference type="EMBL" id="OUM87824.1"/>
    </source>
</evidence>
<evidence type="ECO:0000256" key="7">
    <source>
        <dbReference type="PIRSR" id="PIRSR001399-1"/>
    </source>
</evidence>
<evidence type="ECO:0000256" key="8">
    <source>
        <dbReference type="PIRSR" id="PIRSR001399-3"/>
    </source>
</evidence>
<organism evidence="9 10">
    <name type="scientific">Bacillus thermozeamaize</name>
    <dbReference type="NCBI Taxonomy" id="230954"/>
    <lineage>
        <taxon>Bacteria</taxon>
        <taxon>Bacillati</taxon>
        <taxon>Bacillota</taxon>
        <taxon>Bacilli</taxon>
        <taxon>Bacillales</taxon>
        <taxon>Bacillaceae</taxon>
        <taxon>Bacillus</taxon>
    </lineage>
</organism>
<comment type="pathway">
    <text evidence="2">Metabolic intermediate biosynthesis; chorismate biosynthesis; chorismate from D-erythrose 4-phosphate and phosphoenolpyruvate: step 3/7.</text>
</comment>
<comment type="similarity">
    <text evidence="3">Belongs to the type-II 3-dehydroquinase family.</text>
</comment>
<dbReference type="Proteomes" id="UP000196475">
    <property type="component" value="Unassembled WGS sequence"/>
</dbReference>
<dbReference type="SUPFAM" id="SSF52304">
    <property type="entry name" value="Type II 3-dehydroquinate dehydratase"/>
    <property type="match status" value="1"/>
</dbReference>
<dbReference type="AlphaFoldDB" id="A0A1Y3PL91"/>
<proteinExistence type="inferred from homology"/>
<sequence length="174" mass="18955">MSERVLKRNGEKRYLISVIDGPNMSNLGRRNKKVYGAINSLEDLQNFMKEAGNSLGVDVETFASNYEGAILEYIHESAERVDGYIINPAGLTEVGEATRHALDETGKPVIEVHFANIAATGLYPRGVPHGPLRSRFSPTVTGVAMGLRQYSYLAALVGLVWALDDKEFLGAGNS</sequence>
<evidence type="ECO:0000256" key="5">
    <source>
        <dbReference type="ARBA" id="ARBA00012060"/>
    </source>
</evidence>
<comment type="caution">
    <text evidence="9">The sequence shown here is derived from an EMBL/GenBank/DDBJ whole genome shotgun (WGS) entry which is preliminary data.</text>
</comment>
<name>A0A1Y3PL91_9BACI</name>
<dbReference type="PANTHER" id="PTHR21272">
    <property type="entry name" value="CATABOLIC 3-DEHYDROQUINASE"/>
    <property type="match status" value="1"/>
</dbReference>
<dbReference type="InterPro" id="IPR001874">
    <property type="entry name" value="DHquinase_II"/>
</dbReference>
<keyword evidence="6" id="KW-0456">Lyase</keyword>
<evidence type="ECO:0000256" key="3">
    <source>
        <dbReference type="ARBA" id="ARBA00011037"/>
    </source>
</evidence>
<evidence type="ECO:0000256" key="6">
    <source>
        <dbReference type="ARBA" id="ARBA00023239"/>
    </source>
</evidence>
<dbReference type="GO" id="GO:0019631">
    <property type="term" value="P:quinate catabolic process"/>
    <property type="evidence" value="ECO:0007669"/>
    <property type="project" value="TreeGrafter"/>
</dbReference>
<dbReference type="EMBL" id="LZRT01000069">
    <property type="protein sequence ID" value="OUM87824.1"/>
    <property type="molecule type" value="Genomic_DNA"/>
</dbReference>
<dbReference type="PIRSF" id="PIRSF001399">
    <property type="entry name" value="DHquinase_II"/>
    <property type="match status" value="1"/>
</dbReference>
<protein>
    <recommendedName>
        <fullName evidence="5">3-dehydroquinate dehydratase</fullName>
        <ecNumber evidence="5">4.2.1.10</ecNumber>
    </recommendedName>
</protein>
<dbReference type="Pfam" id="PF01220">
    <property type="entry name" value="DHquinase_II"/>
    <property type="match status" value="1"/>
</dbReference>
<gene>
    <name evidence="9" type="ORF">BAA01_14570</name>
</gene>
<accession>A0A1Y3PL91</accession>
<dbReference type="GO" id="GO:0009423">
    <property type="term" value="P:chorismate biosynthetic process"/>
    <property type="evidence" value="ECO:0007669"/>
    <property type="project" value="UniProtKB-UniPathway"/>
</dbReference>
<dbReference type="UniPathway" id="UPA00053">
    <property type="reaction ID" value="UER00086"/>
</dbReference>
<dbReference type="PANTHER" id="PTHR21272:SF3">
    <property type="entry name" value="CATABOLIC 3-DEHYDROQUINASE"/>
    <property type="match status" value="1"/>
</dbReference>
<evidence type="ECO:0000256" key="1">
    <source>
        <dbReference type="ARBA" id="ARBA00001864"/>
    </source>
</evidence>
<dbReference type="InterPro" id="IPR036441">
    <property type="entry name" value="DHquinase_II_sf"/>
</dbReference>
<evidence type="ECO:0000313" key="10">
    <source>
        <dbReference type="Proteomes" id="UP000196475"/>
    </source>
</evidence>
<evidence type="ECO:0000256" key="2">
    <source>
        <dbReference type="ARBA" id="ARBA00004902"/>
    </source>
</evidence>